<evidence type="ECO:0000256" key="2">
    <source>
        <dbReference type="SAM" id="SignalP"/>
    </source>
</evidence>
<dbReference type="Proteomes" id="UP000054925">
    <property type="component" value="Unassembled WGS sequence"/>
</dbReference>
<feature type="compositionally biased region" description="Polar residues" evidence="1">
    <location>
        <begin position="42"/>
        <end position="75"/>
    </location>
</feature>
<evidence type="ECO:0000313" key="4">
    <source>
        <dbReference type="Proteomes" id="UP000054925"/>
    </source>
</evidence>
<reference evidence="3" key="1">
    <citation type="submission" date="2016-01" db="EMBL/GenBank/DDBJ databases">
        <authorList>
            <person name="Peeters C."/>
        </authorList>
    </citation>
    <scope>NUCLEOTIDE SEQUENCE [LARGE SCALE GENOMIC DNA]</scope>
    <source>
        <strain evidence="3">LMG 22937</strain>
    </source>
</reference>
<dbReference type="RefSeq" id="WP_235025298.1">
    <property type="nucleotide sequence ID" value="NZ_FCOL02000040.1"/>
</dbReference>
<keyword evidence="2" id="KW-0732">Signal</keyword>
<name>A0A158K7Q1_9BURK</name>
<gene>
    <name evidence="3" type="ORF">AWB67_05047</name>
</gene>
<keyword evidence="4" id="KW-1185">Reference proteome</keyword>
<protein>
    <submittedName>
        <fullName evidence="3">Uncharacterized protein</fullName>
    </submittedName>
</protein>
<evidence type="ECO:0000256" key="1">
    <source>
        <dbReference type="SAM" id="MobiDB-lite"/>
    </source>
</evidence>
<sequence>MNVKLIATAAAAGLLVAQAAFAQMPEQAQQLVQTMRPMQAAAGSSMSQEASTQAASTNETSYGGATDTRSMSATARRQGACGAAQNCDIFFGQ</sequence>
<evidence type="ECO:0000313" key="3">
    <source>
        <dbReference type="EMBL" id="SAL77158.1"/>
    </source>
</evidence>
<dbReference type="EMBL" id="FCOL02000040">
    <property type="protein sequence ID" value="SAL77158.1"/>
    <property type="molecule type" value="Genomic_DNA"/>
</dbReference>
<accession>A0A158K7Q1</accession>
<dbReference type="AlphaFoldDB" id="A0A158K7Q1"/>
<feature type="chain" id="PRO_5011112671" evidence="2">
    <location>
        <begin position="23"/>
        <end position="93"/>
    </location>
</feature>
<feature type="signal peptide" evidence="2">
    <location>
        <begin position="1"/>
        <end position="22"/>
    </location>
</feature>
<feature type="region of interest" description="Disordered" evidence="1">
    <location>
        <begin position="35"/>
        <end position="77"/>
    </location>
</feature>
<proteinExistence type="predicted"/>
<organism evidence="3 4">
    <name type="scientific">Caballeronia terrestris</name>
    <dbReference type="NCBI Taxonomy" id="1226301"/>
    <lineage>
        <taxon>Bacteria</taxon>
        <taxon>Pseudomonadati</taxon>
        <taxon>Pseudomonadota</taxon>
        <taxon>Betaproteobacteria</taxon>
        <taxon>Burkholderiales</taxon>
        <taxon>Burkholderiaceae</taxon>
        <taxon>Caballeronia</taxon>
    </lineage>
</organism>
<comment type="caution">
    <text evidence="3">The sequence shown here is derived from an EMBL/GenBank/DDBJ whole genome shotgun (WGS) entry which is preliminary data.</text>
</comment>